<dbReference type="GO" id="GO:0003676">
    <property type="term" value="F:nucleic acid binding"/>
    <property type="evidence" value="ECO:0007669"/>
    <property type="project" value="InterPro"/>
</dbReference>
<dbReference type="OrthoDB" id="774925at2759"/>
<feature type="domain" description="CCHC-type" evidence="2">
    <location>
        <begin position="152"/>
        <end position="168"/>
    </location>
</feature>
<dbReference type="SMART" id="SM00343">
    <property type="entry name" value="ZnF_C2HC"/>
    <property type="match status" value="3"/>
</dbReference>
<gene>
    <name evidence="3" type="ORF">HPP92_004887</name>
</gene>
<proteinExistence type="predicted"/>
<name>A0A835RXN4_VANPL</name>
<evidence type="ECO:0000313" key="4">
    <source>
        <dbReference type="Proteomes" id="UP000639772"/>
    </source>
</evidence>
<evidence type="ECO:0000313" key="3">
    <source>
        <dbReference type="EMBL" id="KAG0493893.1"/>
    </source>
</evidence>
<accession>A0A835RXN4</accession>
<feature type="domain" description="CCHC-type" evidence="2">
    <location>
        <begin position="98"/>
        <end position="114"/>
    </location>
</feature>
<dbReference type="Proteomes" id="UP000639772">
    <property type="component" value="Unassembled WGS sequence"/>
</dbReference>
<feature type="compositionally biased region" description="Low complexity" evidence="1">
    <location>
        <begin position="59"/>
        <end position="70"/>
    </location>
</feature>
<sequence>MFDHLVAAIDESKDLTTYTFDELMGSLQTHESRLNRTKEKDDTRAFYAKGETSGGRLYSSTRGKGRGSTSQLGRGGRVRGRSVENRQQIDGQSKKDVECFYCHKFAHMQAECYKKQRDEPKKDVECFYYHKFGHIQAECYKKQRDEPKKDIECYYYHKYGHVQPDCYKKQRDER</sequence>
<dbReference type="InterPro" id="IPR036875">
    <property type="entry name" value="Znf_CCHC_sf"/>
</dbReference>
<dbReference type="EMBL" id="JADCNM010000002">
    <property type="protein sequence ID" value="KAG0493893.1"/>
    <property type="molecule type" value="Genomic_DNA"/>
</dbReference>
<feature type="domain" description="CCHC-type" evidence="2">
    <location>
        <begin position="125"/>
        <end position="141"/>
    </location>
</feature>
<feature type="region of interest" description="Disordered" evidence="1">
    <location>
        <begin position="53"/>
        <end position="89"/>
    </location>
</feature>
<reference evidence="3 4" key="1">
    <citation type="journal article" date="2020" name="Nat. Food">
        <title>A phased Vanilla planifolia genome enables genetic improvement of flavour and production.</title>
        <authorList>
            <person name="Hasing T."/>
            <person name="Tang H."/>
            <person name="Brym M."/>
            <person name="Khazi F."/>
            <person name="Huang T."/>
            <person name="Chambers A.H."/>
        </authorList>
    </citation>
    <scope>NUCLEOTIDE SEQUENCE [LARGE SCALE GENOMIC DNA]</scope>
    <source>
        <tissue evidence="3">Leaf</tissue>
    </source>
</reference>
<protein>
    <recommendedName>
        <fullName evidence="2">CCHC-type domain-containing protein</fullName>
    </recommendedName>
</protein>
<dbReference type="InterPro" id="IPR001878">
    <property type="entry name" value="Znf_CCHC"/>
</dbReference>
<organism evidence="3 4">
    <name type="scientific">Vanilla planifolia</name>
    <name type="common">Vanilla</name>
    <dbReference type="NCBI Taxonomy" id="51239"/>
    <lineage>
        <taxon>Eukaryota</taxon>
        <taxon>Viridiplantae</taxon>
        <taxon>Streptophyta</taxon>
        <taxon>Embryophyta</taxon>
        <taxon>Tracheophyta</taxon>
        <taxon>Spermatophyta</taxon>
        <taxon>Magnoliopsida</taxon>
        <taxon>Liliopsida</taxon>
        <taxon>Asparagales</taxon>
        <taxon>Orchidaceae</taxon>
        <taxon>Vanilloideae</taxon>
        <taxon>Vanilleae</taxon>
        <taxon>Vanilla</taxon>
    </lineage>
</organism>
<dbReference type="GO" id="GO:0008270">
    <property type="term" value="F:zinc ion binding"/>
    <property type="evidence" value="ECO:0007669"/>
    <property type="project" value="InterPro"/>
</dbReference>
<evidence type="ECO:0000256" key="1">
    <source>
        <dbReference type="SAM" id="MobiDB-lite"/>
    </source>
</evidence>
<evidence type="ECO:0000259" key="2">
    <source>
        <dbReference type="SMART" id="SM00343"/>
    </source>
</evidence>
<dbReference type="AlphaFoldDB" id="A0A835RXN4"/>
<comment type="caution">
    <text evidence="3">The sequence shown here is derived from an EMBL/GenBank/DDBJ whole genome shotgun (WGS) entry which is preliminary data.</text>
</comment>
<dbReference type="Gene3D" id="4.10.60.10">
    <property type="entry name" value="Zinc finger, CCHC-type"/>
    <property type="match status" value="1"/>
</dbReference>
<dbReference type="SUPFAM" id="SSF57756">
    <property type="entry name" value="Retrovirus zinc finger-like domains"/>
    <property type="match status" value="2"/>
</dbReference>